<keyword evidence="1" id="KW-1133">Transmembrane helix</keyword>
<keyword evidence="4" id="KW-1185">Reference proteome</keyword>
<feature type="transmembrane region" description="Helical" evidence="1">
    <location>
        <begin position="186"/>
        <end position="204"/>
    </location>
</feature>
<protein>
    <recommendedName>
        <fullName evidence="2">Thioredoxin domain-containing protein</fullName>
    </recommendedName>
</protein>
<dbReference type="Proteomes" id="UP000092461">
    <property type="component" value="Unassembled WGS sequence"/>
</dbReference>
<evidence type="ECO:0000259" key="2">
    <source>
        <dbReference type="Pfam" id="PF00085"/>
    </source>
</evidence>
<dbReference type="InterPro" id="IPR013766">
    <property type="entry name" value="Thioredoxin_domain"/>
</dbReference>
<organism evidence="3 4">
    <name type="scientific">Lutzomyia longipalpis</name>
    <name type="common">Sand fly</name>
    <dbReference type="NCBI Taxonomy" id="7200"/>
    <lineage>
        <taxon>Eukaryota</taxon>
        <taxon>Metazoa</taxon>
        <taxon>Ecdysozoa</taxon>
        <taxon>Arthropoda</taxon>
        <taxon>Hexapoda</taxon>
        <taxon>Insecta</taxon>
        <taxon>Pterygota</taxon>
        <taxon>Neoptera</taxon>
        <taxon>Endopterygota</taxon>
        <taxon>Diptera</taxon>
        <taxon>Nematocera</taxon>
        <taxon>Psychodoidea</taxon>
        <taxon>Psychodidae</taxon>
        <taxon>Lutzomyia</taxon>
        <taxon>Lutzomyia</taxon>
    </lineage>
</organism>
<sequence length="232" mass="26524">MCPVPENYQGHQNVELNDEHKAKNGHVKCINKSIESGTVGTVQIMQSMKEIATLLSPHGNNTKRNQIGKCVVILFYTRSCPGSVMVGPHYVALAKIFPHMTFAAIDAFKFSSLNTEFGIIGLPTVMLFHQGRPVMRFNDTQSTVNNFISFILKYTDMRSPLVHNAYVTSEDFNGPLPSKVEYDTDYYLYLAWIFIILCATYHFTKSHLYSQIIEMIKRNWRESEAQTEQDLR</sequence>
<dbReference type="PANTHER" id="PTHR14684">
    <property type="entry name" value="THIOREDOXIN DOMAIN-CONTAINING PROTEIN 15"/>
    <property type="match status" value="1"/>
</dbReference>
<dbReference type="PANTHER" id="PTHR14684:SF2">
    <property type="entry name" value="THIOREDOXIN DOMAIN-CONTAINING PROTEIN 15"/>
    <property type="match status" value="1"/>
</dbReference>
<dbReference type="EnsemblMetazoa" id="LLOJ005182-RA">
    <property type="protein sequence ID" value="LLOJ005182-PA"/>
    <property type="gene ID" value="LLOJ005182"/>
</dbReference>
<proteinExistence type="predicted"/>
<keyword evidence="1" id="KW-0812">Transmembrane</keyword>
<dbReference type="AlphaFoldDB" id="A0A1B0CKP5"/>
<feature type="domain" description="Thioredoxin" evidence="2">
    <location>
        <begin position="69"/>
        <end position="142"/>
    </location>
</feature>
<dbReference type="EMBL" id="AJWK01016492">
    <property type="status" value="NOT_ANNOTATED_CDS"/>
    <property type="molecule type" value="Genomic_DNA"/>
</dbReference>
<evidence type="ECO:0000256" key="1">
    <source>
        <dbReference type="SAM" id="Phobius"/>
    </source>
</evidence>
<dbReference type="InterPro" id="IPR042418">
    <property type="entry name" value="TXNDC15"/>
</dbReference>
<dbReference type="Gene3D" id="3.40.30.10">
    <property type="entry name" value="Glutaredoxin"/>
    <property type="match status" value="1"/>
</dbReference>
<dbReference type="VEuPathDB" id="VectorBase:LLOJ005182"/>
<dbReference type="Pfam" id="PF00085">
    <property type="entry name" value="Thioredoxin"/>
    <property type="match status" value="1"/>
</dbReference>
<dbReference type="VEuPathDB" id="VectorBase:LLONM1_010332"/>
<evidence type="ECO:0000313" key="4">
    <source>
        <dbReference type="Proteomes" id="UP000092461"/>
    </source>
</evidence>
<dbReference type="InterPro" id="IPR036249">
    <property type="entry name" value="Thioredoxin-like_sf"/>
</dbReference>
<dbReference type="GO" id="GO:0005929">
    <property type="term" value="C:cilium"/>
    <property type="evidence" value="ECO:0007669"/>
    <property type="project" value="TreeGrafter"/>
</dbReference>
<dbReference type="SUPFAM" id="SSF52833">
    <property type="entry name" value="Thioredoxin-like"/>
    <property type="match status" value="1"/>
</dbReference>
<accession>A0A1B0CKP5</accession>
<keyword evidence="1" id="KW-0472">Membrane</keyword>
<reference evidence="3" key="1">
    <citation type="submission" date="2020-05" db="UniProtKB">
        <authorList>
            <consortium name="EnsemblMetazoa"/>
        </authorList>
    </citation>
    <scope>IDENTIFICATION</scope>
    <source>
        <strain evidence="3">Jacobina</strain>
    </source>
</reference>
<name>A0A1B0CKP5_LUTLO</name>
<evidence type="ECO:0000313" key="3">
    <source>
        <dbReference type="EnsemblMetazoa" id="LLOJ005182-PA"/>
    </source>
</evidence>
<dbReference type="GO" id="GO:0060271">
    <property type="term" value="P:cilium assembly"/>
    <property type="evidence" value="ECO:0007669"/>
    <property type="project" value="TreeGrafter"/>
</dbReference>